<reference evidence="1 2" key="1">
    <citation type="submission" date="2024-10" db="EMBL/GenBank/DDBJ databases">
        <title>Updated reference genomes for cyclostephanoid diatoms.</title>
        <authorList>
            <person name="Roberts W.R."/>
            <person name="Alverson A.J."/>
        </authorList>
    </citation>
    <scope>NUCLEOTIDE SEQUENCE [LARGE SCALE GENOMIC DNA]</scope>
    <source>
        <strain evidence="1 2">AJA010-31</strain>
    </source>
</reference>
<organism evidence="1 2">
    <name type="scientific">Cyclotella atomus</name>
    <dbReference type="NCBI Taxonomy" id="382360"/>
    <lineage>
        <taxon>Eukaryota</taxon>
        <taxon>Sar</taxon>
        <taxon>Stramenopiles</taxon>
        <taxon>Ochrophyta</taxon>
        <taxon>Bacillariophyta</taxon>
        <taxon>Coscinodiscophyceae</taxon>
        <taxon>Thalassiosirophycidae</taxon>
        <taxon>Stephanodiscales</taxon>
        <taxon>Stephanodiscaceae</taxon>
        <taxon>Cyclotella</taxon>
    </lineage>
</organism>
<gene>
    <name evidence="1" type="ORF">ACHAWO_001506</name>
</gene>
<evidence type="ECO:0000313" key="1">
    <source>
        <dbReference type="EMBL" id="KAL3804002.1"/>
    </source>
</evidence>
<dbReference type="AlphaFoldDB" id="A0ABD3QUM9"/>
<comment type="caution">
    <text evidence="1">The sequence shown here is derived from an EMBL/GenBank/DDBJ whole genome shotgun (WGS) entry which is preliminary data.</text>
</comment>
<evidence type="ECO:0000313" key="2">
    <source>
        <dbReference type="Proteomes" id="UP001530400"/>
    </source>
</evidence>
<keyword evidence="2" id="KW-1185">Reference proteome</keyword>
<proteinExistence type="predicted"/>
<protein>
    <submittedName>
        <fullName evidence="1">Uncharacterized protein</fullName>
    </submittedName>
</protein>
<dbReference type="EMBL" id="JALLPJ020000057">
    <property type="protein sequence ID" value="KAL3804002.1"/>
    <property type="molecule type" value="Genomic_DNA"/>
</dbReference>
<name>A0ABD3QUM9_9STRA</name>
<sequence>MFAHFPSFCLVSEIQKAADLAIGFSIDRFDEAKGFTVEKFEGAKEFVEPKLIELTDFLGPIFDNVRLKIISVMVNMPLIGNEILVDKSKGDAPTASTASLQTLDTTATTKKVEKKEDYDEFLKMLEK</sequence>
<accession>A0ABD3QUM9</accession>
<dbReference type="Proteomes" id="UP001530400">
    <property type="component" value="Unassembled WGS sequence"/>
</dbReference>